<dbReference type="PANTHER" id="PTHR44846">
    <property type="entry name" value="MANNOSYL-D-GLYCERATE TRANSPORT/METABOLISM SYSTEM REPRESSOR MNGR-RELATED"/>
    <property type="match status" value="1"/>
</dbReference>
<proteinExistence type="predicted"/>
<keyword evidence="3" id="KW-0804">Transcription</keyword>
<dbReference type="InterPro" id="IPR036388">
    <property type="entry name" value="WH-like_DNA-bd_sf"/>
</dbReference>
<evidence type="ECO:0000313" key="6">
    <source>
        <dbReference type="Proteomes" id="UP000236220"/>
    </source>
</evidence>
<dbReference type="InterPro" id="IPR011663">
    <property type="entry name" value="UTRA"/>
</dbReference>
<dbReference type="AlphaFoldDB" id="A0A2K1Q1A3"/>
<evidence type="ECO:0000256" key="2">
    <source>
        <dbReference type="ARBA" id="ARBA00023125"/>
    </source>
</evidence>
<evidence type="ECO:0000256" key="1">
    <source>
        <dbReference type="ARBA" id="ARBA00023015"/>
    </source>
</evidence>
<keyword evidence="2" id="KW-0238">DNA-binding</keyword>
<gene>
    <name evidence="5" type="ORF">Lysil_0440</name>
</gene>
<dbReference type="SMART" id="SM00866">
    <property type="entry name" value="UTRA"/>
    <property type="match status" value="1"/>
</dbReference>
<dbReference type="Pfam" id="PF00392">
    <property type="entry name" value="GntR"/>
    <property type="match status" value="1"/>
</dbReference>
<evidence type="ECO:0000256" key="3">
    <source>
        <dbReference type="ARBA" id="ARBA00023163"/>
    </source>
</evidence>
<keyword evidence="6" id="KW-1185">Reference proteome</keyword>
<organism evidence="5 6">
    <name type="scientific">Solilutibacter silvestris</name>
    <dbReference type="NCBI Taxonomy" id="1645665"/>
    <lineage>
        <taxon>Bacteria</taxon>
        <taxon>Pseudomonadati</taxon>
        <taxon>Pseudomonadota</taxon>
        <taxon>Gammaproteobacteria</taxon>
        <taxon>Lysobacterales</taxon>
        <taxon>Lysobacteraceae</taxon>
        <taxon>Solilutibacter</taxon>
    </lineage>
</organism>
<dbReference type="GO" id="GO:0003700">
    <property type="term" value="F:DNA-binding transcription factor activity"/>
    <property type="evidence" value="ECO:0007669"/>
    <property type="project" value="InterPro"/>
</dbReference>
<evidence type="ECO:0000259" key="4">
    <source>
        <dbReference type="PROSITE" id="PS50949"/>
    </source>
</evidence>
<sequence>MDSYLAAEFQRQRAARRAPTYQHLRRTLQHAIENGELEPQQALPGERDLAKLLDVSRVTVRKAISGLVADGLLVQRQGAGTFVAERIVKSFSQLTSFTNDLRARGLDPRSQVLEHGIGEVTPEEAMALNLSPGVLVVRSYRLRTAAGQPLALERTTVPQSVLPDSAEIGLSLYEAFAARGIHPVRALQRLRAIAFDAEQARLMQLPEGSPGLFIERRAFLADGRVVEFTRSFYRGDAYDFVAELHAE</sequence>
<dbReference type="Gene3D" id="1.10.10.10">
    <property type="entry name" value="Winged helix-like DNA-binding domain superfamily/Winged helix DNA-binding domain"/>
    <property type="match status" value="1"/>
</dbReference>
<dbReference type="Proteomes" id="UP000236220">
    <property type="component" value="Unassembled WGS sequence"/>
</dbReference>
<comment type="caution">
    <text evidence="5">The sequence shown here is derived from an EMBL/GenBank/DDBJ whole genome shotgun (WGS) entry which is preliminary data.</text>
</comment>
<dbReference type="GO" id="GO:0003677">
    <property type="term" value="F:DNA binding"/>
    <property type="evidence" value="ECO:0007669"/>
    <property type="project" value="UniProtKB-KW"/>
</dbReference>
<dbReference type="InterPro" id="IPR050679">
    <property type="entry name" value="Bact_HTH_transcr_reg"/>
</dbReference>
<dbReference type="InterPro" id="IPR036390">
    <property type="entry name" value="WH_DNA-bd_sf"/>
</dbReference>
<dbReference type="CDD" id="cd07377">
    <property type="entry name" value="WHTH_GntR"/>
    <property type="match status" value="1"/>
</dbReference>
<dbReference type="PROSITE" id="PS50949">
    <property type="entry name" value="HTH_GNTR"/>
    <property type="match status" value="1"/>
</dbReference>
<dbReference type="InterPro" id="IPR028978">
    <property type="entry name" value="Chorismate_lyase_/UTRA_dom_sf"/>
</dbReference>
<dbReference type="SUPFAM" id="SSF46785">
    <property type="entry name" value="Winged helix' DNA-binding domain"/>
    <property type="match status" value="1"/>
</dbReference>
<keyword evidence="1" id="KW-0805">Transcription regulation</keyword>
<accession>A0A2K1Q1A3</accession>
<dbReference type="SUPFAM" id="SSF64288">
    <property type="entry name" value="Chorismate lyase-like"/>
    <property type="match status" value="1"/>
</dbReference>
<dbReference type="PRINTS" id="PR00035">
    <property type="entry name" value="HTHGNTR"/>
</dbReference>
<evidence type="ECO:0000313" key="5">
    <source>
        <dbReference type="EMBL" id="PNS08811.1"/>
    </source>
</evidence>
<dbReference type="EMBL" id="NPZB01000001">
    <property type="protein sequence ID" value="PNS08811.1"/>
    <property type="molecule type" value="Genomic_DNA"/>
</dbReference>
<reference evidence="5 6" key="1">
    <citation type="submission" date="2017-08" db="EMBL/GenBank/DDBJ databases">
        <title>Lysobacter sylvestris genome.</title>
        <authorList>
            <person name="Zhang D.-C."/>
            <person name="Albuquerque L."/>
            <person name="Franca L."/>
            <person name="Froufe H.J.C."/>
            <person name="Barroso C."/>
            <person name="Egas C."/>
            <person name="Da Costa M."/>
            <person name="Margesin R."/>
        </authorList>
    </citation>
    <scope>NUCLEOTIDE SEQUENCE [LARGE SCALE GENOMIC DNA]</scope>
    <source>
        <strain evidence="5 6">AM20-91</strain>
    </source>
</reference>
<dbReference type="InterPro" id="IPR000524">
    <property type="entry name" value="Tscrpt_reg_HTH_GntR"/>
</dbReference>
<dbReference type="GO" id="GO:0045892">
    <property type="term" value="P:negative regulation of DNA-templated transcription"/>
    <property type="evidence" value="ECO:0007669"/>
    <property type="project" value="TreeGrafter"/>
</dbReference>
<dbReference type="Gene3D" id="3.40.1410.10">
    <property type="entry name" value="Chorismate lyase-like"/>
    <property type="match status" value="1"/>
</dbReference>
<dbReference type="RefSeq" id="WP_103073944.1">
    <property type="nucleotide sequence ID" value="NZ_NPZB01000001.1"/>
</dbReference>
<dbReference type="PANTHER" id="PTHR44846:SF1">
    <property type="entry name" value="MANNOSYL-D-GLYCERATE TRANSPORT_METABOLISM SYSTEM REPRESSOR MNGR-RELATED"/>
    <property type="match status" value="1"/>
</dbReference>
<dbReference type="Pfam" id="PF07702">
    <property type="entry name" value="UTRA"/>
    <property type="match status" value="1"/>
</dbReference>
<dbReference type="SMART" id="SM00345">
    <property type="entry name" value="HTH_GNTR"/>
    <property type="match status" value="1"/>
</dbReference>
<name>A0A2K1Q1A3_9GAMM</name>
<feature type="domain" description="HTH gntR-type" evidence="4">
    <location>
        <begin position="18"/>
        <end position="86"/>
    </location>
</feature>
<protein>
    <submittedName>
        <fullName evidence="5">Transcriptional regulator</fullName>
    </submittedName>
</protein>
<dbReference type="OrthoDB" id="6626198at2"/>